<feature type="domain" description="Lipoyl-binding" evidence="11">
    <location>
        <begin position="7"/>
        <end position="82"/>
    </location>
</feature>
<dbReference type="InterPro" id="IPR000089">
    <property type="entry name" value="Biotin_lipoyl"/>
</dbReference>
<dbReference type="PANTHER" id="PTHR43416">
    <property type="entry name" value="DIHYDROLIPOYLLYSINE-RESIDUE SUCCINYLTRANSFERASE COMPONENT OF 2-OXOGLUTARATE DEHYDROGENASE COMPLEX, MITOCHONDRIAL-RELATED"/>
    <property type="match status" value="1"/>
</dbReference>
<dbReference type="eggNOG" id="COG0508">
    <property type="taxonomic scope" value="Bacteria"/>
</dbReference>
<reference evidence="12 13" key="1">
    <citation type="journal article" date="2014" name="Genome Announc.">
        <title>Complete Genome Sequence of Sterol-Transforming Mycobacterium neoaurum Strain VKM Ac-1815D.</title>
        <authorList>
            <person name="Shtratnikova V.Y."/>
            <person name="Bragin E.Y."/>
            <person name="Dovbnya D.V."/>
            <person name="Pekov Y.A."/>
            <person name="Schelkunov M.I."/>
            <person name="Strizhov N."/>
            <person name="Ivashina T.V."/>
            <person name="Ashapkin V.V."/>
            <person name="Donova M.V."/>
        </authorList>
    </citation>
    <scope>NUCLEOTIDE SEQUENCE [LARGE SCALE GENOMIC DNA]</scope>
    <source>
        <strain evidence="12 13">VKM Ac-1815D</strain>
    </source>
</reference>
<keyword evidence="13" id="KW-1185">Reference proteome</keyword>
<evidence type="ECO:0000256" key="5">
    <source>
        <dbReference type="ARBA" id="ARBA00022532"/>
    </source>
</evidence>
<comment type="similarity">
    <text evidence="4 10">Belongs to the 2-oxoacid dehydrogenase family.</text>
</comment>
<dbReference type="KEGG" id="mne:D174_22015"/>
<dbReference type="InterPro" id="IPR023213">
    <property type="entry name" value="CAT-like_dom_sf"/>
</dbReference>
<dbReference type="AlphaFoldDB" id="V5XGE3"/>
<evidence type="ECO:0000256" key="2">
    <source>
        <dbReference type="ARBA" id="ARBA00004052"/>
    </source>
</evidence>
<dbReference type="GO" id="GO:0005829">
    <property type="term" value="C:cytosol"/>
    <property type="evidence" value="ECO:0007669"/>
    <property type="project" value="TreeGrafter"/>
</dbReference>
<evidence type="ECO:0000256" key="1">
    <source>
        <dbReference type="ARBA" id="ARBA00001938"/>
    </source>
</evidence>
<dbReference type="PANTHER" id="PTHR43416:SF8">
    <property type="entry name" value="LIPOAMIDE ACYLTRANSFERASE COMPONENT OF BRANCHED-CHAIN ALPHA-KETO ACID DEHYDROGENASE COMPLEX"/>
    <property type="match status" value="1"/>
</dbReference>
<dbReference type="GO" id="GO:0004149">
    <property type="term" value="F:dihydrolipoyllysine-residue succinyltransferase activity"/>
    <property type="evidence" value="ECO:0007669"/>
    <property type="project" value="UniProtKB-EC"/>
</dbReference>
<evidence type="ECO:0000313" key="12">
    <source>
        <dbReference type="EMBL" id="AHC27062.1"/>
    </source>
</evidence>
<dbReference type="SUPFAM" id="SSF52777">
    <property type="entry name" value="CoA-dependent acyltransferases"/>
    <property type="match status" value="1"/>
</dbReference>
<dbReference type="InterPro" id="IPR011053">
    <property type="entry name" value="Single_hybrid_motif"/>
</dbReference>
<dbReference type="Gene3D" id="3.30.559.10">
    <property type="entry name" value="Chloramphenicol acetyltransferase-like domain"/>
    <property type="match status" value="1"/>
</dbReference>
<dbReference type="EC" id="2.3.1.-" evidence="10"/>
<comment type="pathway">
    <text evidence="3">Amino-acid degradation; L-lysine degradation via saccharopine pathway; glutaryl-CoA from L-lysine: step 6/6.</text>
</comment>
<dbReference type="HOGENOM" id="CLU_016733_10_0_11"/>
<organism evidence="12 13">
    <name type="scientific">Mycolicibacterium neoaurum VKM Ac-1815D</name>
    <dbReference type="NCBI Taxonomy" id="700508"/>
    <lineage>
        <taxon>Bacteria</taxon>
        <taxon>Bacillati</taxon>
        <taxon>Actinomycetota</taxon>
        <taxon>Actinomycetes</taxon>
        <taxon>Mycobacteriales</taxon>
        <taxon>Mycobacteriaceae</taxon>
        <taxon>Mycolicibacterium</taxon>
    </lineage>
</organism>
<keyword evidence="5" id="KW-0816">Tricarboxylic acid cycle</keyword>
<evidence type="ECO:0000256" key="10">
    <source>
        <dbReference type="RuleBase" id="RU003423"/>
    </source>
</evidence>
<keyword evidence="7 10" id="KW-0450">Lipoyl</keyword>
<dbReference type="SUPFAM" id="SSF51230">
    <property type="entry name" value="Single hybrid motif"/>
    <property type="match status" value="1"/>
</dbReference>
<comment type="catalytic activity">
    <reaction evidence="9">
        <text>N(6)-[(R)-dihydrolipoyl]-L-lysyl-[protein] + succinyl-CoA = N(6)-[(R)-S(8)-succinyldihydrolipoyl]-L-lysyl-[protein] + CoA</text>
        <dbReference type="Rhea" id="RHEA:15213"/>
        <dbReference type="Rhea" id="RHEA-COMP:10475"/>
        <dbReference type="Rhea" id="RHEA-COMP:20092"/>
        <dbReference type="ChEBI" id="CHEBI:57287"/>
        <dbReference type="ChEBI" id="CHEBI:57292"/>
        <dbReference type="ChEBI" id="CHEBI:83100"/>
        <dbReference type="ChEBI" id="CHEBI:83120"/>
        <dbReference type="EC" id="2.3.1.61"/>
    </reaction>
</comment>
<evidence type="ECO:0000256" key="8">
    <source>
        <dbReference type="ARBA" id="ARBA00023315"/>
    </source>
</evidence>
<dbReference type="Proteomes" id="UP000018763">
    <property type="component" value="Chromosome"/>
</dbReference>
<evidence type="ECO:0000256" key="4">
    <source>
        <dbReference type="ARBA" id="ARBA00007317"/>
    </source>
</evidence>
<comment type="function">
    <text evidence="2">E2 component of the 2-oxoglutarate dehydrogenase (OGDH) complex which catalyzes the second step in the conversion of 2-oxoglutarate to succinyl-CoA and CO(2).</text>
</comment>
<dbReference type="Pfam" id="PF00198">
    <property type="entry name" value="2-oxoacid_dh"/>
    <property type="match status" value="1"/>
</dbReference>
<dbReference type="Gene3D" id="2.40.50.100">
    <property type="match status" value="1"/>
</dbReference>
<protein>
    <recommendedName>
        <fullName evidence="10">Dihydrolipoamide acetyltransferase component of pyruvate dehydrogenase complex</fullName>
        <ecNumber evidence="10">2.3.1.-</ecNumber>
    </recommendedName>
</protein>
<comment type="cofactor">
    <cofactor evidence="1 10">
        <name>(R)-lipoate</name>
        <dbReference type="ChEBI" id="CHEBI:83088"/>
    </cofactor>
</comment>
<dbReference type="GeneID" id="43452120"/>
<dbReference type="Pfam" id="PF00364">
    <property type="entry name" value="Biotin_lipoyl"/>
    <property type="match status" value="1"/>
</dbReference>
<dbReference type="CDD" id="cd06849">
    <property type="entry name" value="lipoyl_domain"/>
    <property type="match status" value="1"/>
</dbReference>
<evidence type="ECO:0000256" key="7">
    <source>
        <dbReference type="ARBA" id="ARBA00022823"/>
    </source>
</evidence>
<sequence length="355" mass="37867">MPNPETTTTLVLPALGDHVDEVTITRWLKNAGERFEHDEPLLEVSTDKVETEIPATGAGTLLEILTPENEVVPIGAALAVLSGSEVADPVPAQTRAMPAAAPVMADPPPSVAVEPATTPTVQRLSRVRQTIARRMLESLQTSAQLTTVVEVDVTSIAGLRAQEKEDFHRRTGVKLSFLPFFVAAAVETLAEHPVLNSSLDADCTEITYHADVHLGMAVDSDKGLMVPVLRDAAGLSLVQLAQGIAAVAERVRLGTIRPDDLAGGTFTITNTGSRGALFDTPIINQPQSAILGVGAVVDRVVPIRRAVPALEIGVRSMAYLSLSYDHRTVDGADAARYLTAVKRRLERGFTADDLR</sequence>
<keyword evidence="8 10" id="KW-0012">Acyltransferase</keyword>
<dbReference type="EMBL" id="CP006936">
    <property type="protein sequence ID" value="AHC27062.1"/>
    <property type="molecule type" value="Genomic_DNA"/>
</dbReference>
<dbReference type="RefSeq" id="WP_019511892.1">
    <property type="nucleotide sequence ID" value="NC_023036.2"/>
</dbReference>
<accession>V5XGE3</accession>
<evidence type="ECO:0000256" key="9">
    <source>
        <dbReference type="ARBA" id="ARBA00052761"/>
    </source>
</evidence>
<name>V5XGE3_MYCNE</name>
<evidence type="ECO:0000313" key="13">
    <source>
        <dbReference type="Proteomes" id="UP000018763"/>
    </source>
</evidence>
<gene>
    <name evidence="12" type="ORF">D174_22015</name>
</gene>
<evidence type="ECO:0000256" key="6">
    <source>
        <dbReference type="ARBA" id="ARBA00022679"/>
    </source>
</evidence>
<evidence type="ECO:0000256" key="3">
    <source>
        <dbReference type="ARBA" id="ARBA00005145"/>
    </source>
</evidence>
<dbReference type="InterPro" id="IPR050537">
    <property type="entry name" value="2-oxoacid_dehydrogenase"/>
</dbReference>
<evidence type="ECO:0000259" key="11">
    <source>
        <dbReference type="PROSITE" id="PS50968"/>
    </source>
</evidence>
<proteinExistence type="inferred from homology"/>
<keyword evidence="6 10" id="KW-0808">Transferase</keyword>
<dbReference type="GO" id="GO:0006099">
    <property type="term" value="P:tricarboxylic acid cycle"/>
    <property type="evidence" value="ECO:0007669"/>
    <property type="project" value="UniProtKB-KW"/>
</dbReference>
<dbReference type="InterPro" id="IPR001078">
    <property type="entry name" value="2-oxoacid_DH_actylTfrase"/>
</dbReference>
<dbReference type="PROSITE" id="PS50968">
    <property type="entry name" value="BIOTINYL_LIPOYL"/>
    <property type="match status" value="1"/>
</dbReference>